<dbReference type="InterPro" id="IPR004701">
    <property type="entry name" value="PTS_EIIA_man-typ"/>
</dbReference>
<dbReference type="PROSITE" id="PS51096">
    <property type="entry name" value="PTS_EIIA_TYPE_4"/>
    <property type="match status" value="1"/>
</dbReference>
<dbReference type="CDD" id="cd00006">
    <property type="entry name" value="PTS_IIA_man"/>
    <property type="match status" value="1"/>
</dbReference>
<gene>
    <name evidence="9" type="ORF">H9735_07375</name>
</gene>
<dbReference type="InterPro" id="IPR033887">
    <property type="entry name" value="PTS_IIA_man"/>
</dbReference>
<comment type="subcellular location">
    <subcellularLocation>
        <location evidence="1">Cytoplasm</location>
    </subcellularLocation>
</comment>
<keyword evidence="5" id="KW-0808">Transferase</keyword>
<reference evidence="9" key="2">
    <citation type="submission" date="2021-04" db="EMBL/GenBank/DDBJ databases">
        <authorList>
            <person name="Gilroy R."/>
        </authorList>
    </citation>
    <scope>NUCLEOTIDE SEQUENCE</scope>
    <source>
        <strain evidence="9">CHK191-13928</strain>
    </source>
</reference>
<dbReference type="PANTHER" id="PTHR33799:SF1">
    <property type="entry name" value="PTS SYSTEM MANNOSE-SPECIFIC EIIAB COMPONENT-RELATED"/>
    <property type="match status" value="1"/>
</dbReference>
<dbReference type="Gene3D" id="3.40.50.510">
    <property type="entry name" value="Phosphotransferase system, mannose-type IIA component"/>
    <property type="match status" value="1"/>
</dbReference>
<evidence type="ECO:0000256" key="5">
    <source>
        <dbReference type="ARBA" id="ARBA00022679"/>
    </source>
</evidence>
<organism evidence="9 10">
    <name type="scientific">Candidatus Anaerostipes excrementavium</name>
    <dbReference type="NCBI Taxonomy" id="2838463"/>
    <lineage>
        <taxon>Bacteria</taxon>
        <taxon>Bacillati</taxon>
        <taxon>Bacillota</taxon>
        <taxon>Clostridia</taxon>
        <taxon>Lachnospirales</taxon>
        <taxon>Lachnospiraceae</taxon>
        <taxon>Anaerostipes</taxon>
    </lineage>
</organism>
<evidence type="ECO:0000313" key="10">
    <source>
        <dbReference type="Proteomes" id="UP000886721"/>
    </source>
</evidence>
<dbReference type="GO" id="GO:0009401">
    <property type="term" value="P:phosphoenolpyruvate-dependent sugar phosphotransferase system"/>
    <property type="evidence" value="ECO:0007669"/>
    <property type="project" value="UniProtKB-KW"/>
</dbReference>
<sequence length="139" mass="15515">MSEKKKPWIILMTHGNFGQEVKRSAEMIAGELENVYCLSLMEGMDPRNFVEDLKTLLEKAPDDTLILSDLFGGTPSNTSAAIALQKRYTVLSGLNLPMLIEAEMQRGILEGEELAQDLMQAAKDGVKNIRSMIKQRKES</sequence>
<name>A0A9D1WXN4_9FIRM</name>
<accession>A0A9D1WXN4</accession>
<evidence type="ECO:0000256" key="4">
    <source>
        <dbReference type="ARBA" id="ARBA00022597"/>
    </source>
</evidence>
<keyword evidence="6" id="KW-0598">Phosphotransferase system</keyword>
<protein>
    <submittedName>
        <fullName evidence="9">PTS sugar transporter subunit IIA</fullName>
    </submittedName>
</protein>
<dbReference type="GO" id="GO:0016020">
    <property type="term" value="C:membrane"/>
    <property type="evidence" value="ECO:0007669"/>
    <property type="project" value="InterPro"/>
</dbReference>
<evidence type="ECO:0000313" key="9">
    <source>
        <dbReference type="EMBL" id="HIX67925.1"/>
    </source>
</evidence>
<keyword evidence="4 9" id="KW-0762">Sugar transport</keyword>
<evidence type="ECO:0000256" key="6">
    <source>
        <dbReference type="ARBA" id="ARBA00022683"/>
    </source>
</evidence>
<evidence type="ECO:0000259" key="8">
    <source>
        <dbReference type="PROSITE" id="PS51096"/>
    </source>
</evidence>
<keyword evidence="2" id="KW-0813">Transport</keyword>
<evidence type="ECO:0000256" key="2">
    <source>
        <dbReference type="ARBA" id="ARBA00022448"/>
    </source>
</evidence>
<dbReference type="SUPFAM" id="SSF53062">
    <property type="entry name" value="PTS system fructose IIA component-like"/>
    <property type="match status" value="1"/>
</dbReference>
<reference evidence="9" key="1">
    <citation type="journal article" date="2021" name="PeerJ">
        <title>Extensive microbial diversity within the chicken gut microbiome revealed by metagenomics and culture.</title>
        <authorList>
            <person name="Gilroy R."/>
            <person name="Ravi A."/>
            <person name="Getino M."/>
            <person name="Pursley I."/>
            <person name="Horton D.L."/>
            <person name="Alikhan N.F."/>
            <person name="Baker D."/>
            <person name="Gharbi K."/>
            <person name="Hall N."/>
            <person name="Watson M."/>
            <person name="Adriaenssens E.M."/>
            <person name="Foster-Nyarko E."/>
            <person name="Jarju S."/>
            <person name="Secka A."/>
            <person name="Antonio M."/>
            <person name="Oren A."/>
            <person name="Chaudhuri R.R."/>
            <person name="La Ragione R."/>
            <person name="Hildebrand F."/>
            <person name="Pallen M.J."/>
        </authorList>
    </citation>
    <scope>NUCLEOTIDE SEQUENCE</scope>
    <source>
        <strain evidence="9">CHK191-13928</strain>
    </source>
</reference>
<proteinExistence type="predicted"/>
<dbReference type="GO" id="GO:0005737">
    <property type="term" value="C:cytoplasm"/>
    <property type="evidence" value="ECO:0007669"/>
    <property type="project" value="UniProtKB-SubCell"/>
</dbReference>
<dbReference type="Proteomes" id="UP000886721">
    <property type="component" value="Unassembled WGS sequence"/>
</dbReference>
<dbReference type="Pfam" id="PF03610">
    <property type="entry name" value="EIIA-man"/>
    <property type="match status" value="1"/>
</dbReference>
<dbReference type="PANTHER" id="PTHR33799">
    <property type="entry name" value="PTS PERMEASE-RELATED-RELATED"/>
    <property type="match status" value="1"/>
</dbReference>
<feature type="domain" description="PTS EIIA type-4" evidence="8">
    <location>
        <begin position="6"/>
        <end position="126"/>
    </location>
</feature>
<keyword evidence="7" id="KW-0418">Kinase</keyword>
<keyword evidence="3" id="KW-0963">Cytoplasm</keyword>
<dbReference type="InterPro" id="IPR051471">
    <property type="entry name" value="Bacterial_PTS_sugar_comp"/>
</dbReference>
<comment type="caution">
    <text evidence="9">The sequence shown here is derived from an EMBL/GenBank/DDBJ whole genome shotgun (WGS) entry which is preliminary data.</text>
</comment>
<dbReference type="InterPro" id="IPR036662">
    <property type="entry name" value="PTS_EIIA_man-typ_sf"/>
</dbReference>
<evidence type="ECO:0000256" key="1">
    <source>
        <dbReference type="ARBA" id="ARBA00004496"/>
    </source>
</evidence>
<dbReference type="AlphaFoldDB" id="A0A9D1WXN4"/>
<dbReference type="GO" id="GO:0016301">
    <property type="term" value="F:kinase activity"/>
    <property type="evidence" value="ECO:0007669"/>
    <property type="project" value="UniProtKB-KW"/>
</dbReference>
<evidence type="ECO:0000256" key="7">
    <source>
        <dbReference type="ARBA" id="ARBA00022777"/>
    </source>
</evidence>
<evidence type="ECO:0000256" key="3">
    <source>
        <dbReference type="ARBA" id="ARBA00022490"/>
    </source>
</evidence>
<dbReference type="EMBL" id="DXEM01000025">
    <property type="protein sequence ID" value="HIX67925.1"/>
    <property type="molecule type" value="Genomic_DNA"/>
</dbReference>